<gene>
    <name evidence="1" type="ORF">JF70_10840</name>
</gene>
<dbReference type="RefSeq" id="WP_045935566.1">
    <property type="nucleotide sequence ID" value="NZ_KQ033885.1"/>
</dbReference>
<evidence type="ECO:0000313" key="1">
    <source>
        <dbReference type="EMBL" id="KJY50390.1"/>
    </source>
</evidence>
<organism evidence="1 2">
    <name type="scientific">Bifidobacterium mellis</name>
    <dbReference type="NCBI Taxonomy" id="1293823"/>
    <lineage>
        <taxon>Bacteria</taxon>
        <taxon>Bacillati</taxon>
        <taxon>Actinomycetota</taxon>
        <taxon>Actinomycetes</taxon>
        <taxon>Bifidobacteriales</taxon>
        <taxon>Bifidobacteriaceae</taxon>
        <taxon>Bifidobacterium</taxon>
    </lineage>
</organism>
<dbReference type="SUPFAM" id="SSF55874">
    <property type="entry name" value="ATPase domain of HSP90 chaperone/DNA topoisomerase II/histidine kinase"/>
    <property type="match status" value="1"/>
</dbReference>
<protein>
    <submittedName>
        <fullName evidence="1">Restriction endonuclease R.BbrII</fullName>
    </submittedName>
</protein>
<dbReference type="PATRIC" id="fig|1684.5.peg.1139"/>
<comment type="caution">
    <text evidence="1">The sequence shown here is derived from an EMBL/GenBank/DDBJ whole genome shotgun (WGS) entry which is preliminary data.</text>
</comment>
<dbReference type="Gene3D" id="3.40.1350.10">
    <property type="match status" value="1"/>
</dbReference>
<dbReference type="GO" id="GO:0003676">
    <property type="term" value="F:nucleic acid binding"/>
    <property type="evidence" value="ECO:0007669"/>
    <property type="project" value="InterPro"/>
</dbReference>
<keyword evidence="2" id="KW-1185">Reference proteome</keyword>
<accession>A0A0F4KVI3</accession>
<name>A0A0F4KVI3_9BIFI</name>
<proteinExistence type="predicted"/>
<keyword evidence="1" id="KW-0255">Endonuclease</keyword>
<dbReference type="AlphaFoldDB" id="A0A0F4KVI3"/>
<keyword evidence="1" id="KW-0540">Nuclease</keyword>
<dbReference type="InterPro" id="IPR011856">
    <property type="entry name" value="tRNA_endonuc-like_dom_sf"/>
</dbReference>
<reference evidence="1 2" key="1">
    <citation type="submission" date="2014-12" db="EMBL/GenBank/DDBJ databases">
        <title>Comparative genomics of the lactic acid bacteria isolated from the honey bee gut.</title>
        <authorList>
            <person name="Ellegaard K.M."/>
            <person name="Tamarit D."/>
            <person name="Javelind E."/>
            <person name="Olofsson T."/>
            <person name="Andersson S.G."/>
            <person name="Vasquez A."/>
        </authorList>
    </citation>
    <scope>NUCLEOTIDE SEQUENCE [LARGE SCALE GENOMIC DNA]</scope>
    <source>
        <strain evidence="1 2">Bin7</strain>
    </source>
</reference>
<sequence length="691" mass="79337">MSDSLYTLTVDIATIDALGRNLYSNAAAVLTEFVANSWDADANSVNIQYDRDNDFIKICDDGSGMDLEKLNARFLTVGYHKRKLEGDVSPKYKRPFMGQKGIGKLSAFSIADEITVLSKTDEQEAHGFTIKVDELEKKMNEARSIDRIYHPAPIKEIPSSTFPTNHGTQIKLSKLRSKRVHLTLNAVRRRIARRFDVLHYANVPKDEGRFEIIINDKAVTYEDRGDLQKLEYIWLLNGFKLPEEAKTSATVFQITTEPDAGNSDWNISGWIGSVKHPKDRVFDDDTETMKNIIVLARKRPIQEGLLDHLNYDKHFTNYVTGQIQADYLDENGSDDLATSDRQRLVESDPRVQLLYKQVKEAFKTADQQWSDSRTTSNTKLLYKTLPEVKKWLDSLKGDSKQAASKMINSIAKIDSISSDDRFSLYQSSMIAFTRLQQHDELSTLSEVDSLTPETLLKILTSYSSYEDVEYAEIVRSRLLVINKLQNLLDTNALENTTRDFVASNPWLLDPSWERATENIVKEKSFRRVAKEEYKIDFTDDSESNSRVDLKYLESTDRQVIVEFKRYDRKVKINEIRDQILRYAKAMTRVLQQYDESKGEKHQYPTNERGIDNRVNIIIIVQGVFDEDGEMLKPKTANSEVALYNAKFLYFSDMLVQSSERYKEFIDAANEDDLVGHAIKAVEDYCKNNQSS</sequence>
<dbReference type="Proteomes" id="UP000033567">
    <property type="component" value="Unassembled WGS sequence"/>
</dbReference>
<evidence type="ECO:0000313" key="2">
    <source>
        <dbReference type="Proteomes" id="UP000033567"/>
    </source>
</evidence>
<dbReference type="EMBL" id="JWMF01000007">
    <property type="protein sequence ID" value="KJY50390.1"/>
    <property type="molecule type" value="Genomic_DNA"/>
</dbReference>
<dbReference type="Pfam" id="PF13589">
    <property type="entry name" value="HATPase_c_3"/>
    <property type="match status" value="1"/>
</dbReference>
<keyword evidence="1" id="KW-0378">Hydrolase</keyword>
<dbReference type="GO" id="GO:0004519">
    <property type="term" value="F:endonuclease activity"/>
    <property type="evidence" value="ECO:0007669"/>
    <property type="project" value="UniProtKB-KW"/>
</dbReference>
<dbReference type="InterPro" id="IPR036890">
    <property type="entry name" value="HATPase_C_sf"/>
</dbReference>
<dbReference type="Gene3D" id="3.30.565.10">
    <property type="entry name" value="Histidine kinase-like ATPase, C-terminal domain"/>
    <property type="match status" value="1"/>
</dbReference>